<protein>
    <submittedName>
        <fullName evidence="2">DNA-binding protein</fullName>
    </submittedName>
</protein>
<dbReference type="EMBL" id="CP035758">
    <property type="protein sequence ID" value="QBD78956.1"/>
    <property type="molecule type" value="Genomic_DNA"/>
</dbReference>
<gene>
    <name evidence="2" type="ORF">EPA93_24420</name>
</gene>
<dbReference type="Pfam" id="PF12728">
    <property type="entry name" value="HTH_17"/>
    <property type="match status" value="1"/>
</dbReference>
<dbReference type="Proteomes" id="UP000290365">
    <property type="component" value="Chromosome"/>
</dbReference>
<organism evidence="2 3">
    <name type="scientific">Ktedonosporobacter rubrisoli</name>
    <dbReference type="NCBI Taxonomy" id="2509675"/>
    <lineage>
        <taxon>Bacteria</taxon>
        <taxon>Bacillati</taxon>
        <taxon>Chloroflexota</taxon>
        <taxon>Ktedonobacteria</taxon>
        <taxon>Ktedonobacterales</taxon>
        <taxon>Ktedonosporobacteraceae</taxon>
        <taxon>Ktedonosporobacter</taxon>
    </lineage>
</organism>
<dbReference type="KEGG" id="kbs:EPA93_24420"/>
<evidence type="ECO:0000313" key="2">
    <source>
        <dbReference type="EMBL" id="QBD78956.1"/>
    </source>
</evidence>
<feature type="domain" description="Helix-turn-helix" evidence="1">
    <location>
        <begin position="15"/>
        <end position="61"/>
    </location>
</feature>
<name>A0A4P6JVH1_KTERU</name>
<dbReference type="InterPro" id="IPR041657">
    <property type="entry name" value="HTH_17"/>
</dbReference>
<dbReference type="RefSeq" id="WP_129890009.1">
    <property type="nucleotide sequence ID" value="NZ_CP035758.1"/>
</dbReference>
<accession>A0A4P6JVH1</accession>
<keyword evidence="3" id="KW-1185">Reference proteome</keyword>
<sequence>MDEEEVVIPDYPGLVSVEQAAKQIGVPSKRVYTYIQKGHLRAVRVSNFILIPTAELENFTRNISGRPRKKSPGWRIPPADNLMHIMIIAVKLKPGQMERLKEKLAAIKQAGSYNFPGTIARYITSDDDRPGQIEIELVWRGAIMPDEQTREKELEAFRRELADVLDWSSAHYSSRTILMHA</sequence>
<dbReference type="GO" id="GO:0003677">
    <property type="term" value="F:DNA binding"/>
    <property type="evidence" value="ECO:0007669"/>
    <property type="project" value="UniProtKB-KW"/>
</dbReference>
<dbReference type="AlphaFoldDB" id="A0A4P6JVH1"/>
<proteinExistence type="predicted"/>
<evidence type="ECO:0000259" key="1">
    <source>
        <dbReference type="Pfam" id="PF12728"/>
    </source>
</evidence>
<reference evidence="2 3" key="1">
    <citation type="submission" date="2019-01" db="EMBL/GenBank/DDBJ databases">
        <title>Ktedonosporobacter rubrisoli SCAWS-G2.</title>
        <authorList>
            <person name="Huang Y."/>
            <person name="Yan B."/>
        </authorList>
    </citation>
    <scope>NUCLEOTIDE SEQUENCE [LARGE SCALE GENOMIC DNA]</scope>
    <source>
        <strain evidence="2 3">SCAWS-G2</strain>
    </source>
</reference>
<keyword evidence="2" id="KW-0238">DNA-binding</keyword>
<evidence type="ECO:0000313" key="3">
    <source>
        <dbReference type="Proteomes" id="UP000290365"/>
    </source>
</evidence>